<feature type="active site" description="Proton donor" evidence="7">
    <location>
        <position position="88"/>
    </location>
</feature>
<dbReference type="HAMAP" id="MF_00178">
    <property type="entry name" value="Lumazine_synth"/>
    <property type="match status" value="1"/>
</dbReference>
<dbReference type="EC" id="2.5.1.78" evidence="3 7"/>
<keyword evidence="5 7" id="KW-0808">Transferase</keyword>
<gene>
    <name evidence="7" type="primary">ribH</name>
    <name evidence="8" type="ORF">ABR60_00590</name>
</gene>
<dbReference type="CDD" id="cd09209">
    <property type="entry name" value="Lumazine_synthase-I"/>
    <property type="match status" value="1"/>
</dbReference>
<comment type="pathway">
    <text evidence="1 7">Cofactor biosynthesis; riboflavin biosynthesis; riboflavin from 2-hydroxy-3-oxobutyl phosphate and 5-amino-6-(D-ribitylamino)uracil: step 1/2.</text>
</comment>
<proteinExistence type="inferred from homology"/>
<feature type="binding site" evidence="7">
    <location>
        <begin position="57"/>
        <end position="59"/>
    </location>
    <ligand>
        <name>5-amino-6-(D-ribitylamino)uracil</name>
        <dbReference type="ChEBI" id="CHEBI:15934"/>
    </ligand>
</feature>
<evidence type="ECO:0000256" key="2">
    <source>
        <dbReference type="ARBA" id="ARBA00007424"/>
    </source>
</evidence>
<evidence type="ECO:0000256" key="1">
    <source>
        <dbReference type="ARBA" id="ARBA00004917"/>
    </source>
</evidence>
<dbReference type="GO" id="GO:0009349">
    <property type="term" value="C:riboflavin synthase complex"/>
    <property type="evidence" value="ECO:0007669"/>
    <property type="project" value="UniProtKB-UniRule"/>
</dbReference>
<dbReference type="Proteomes" id="UP000053941">
    <property type="component" value="Unassembled WGS sequence"/>
</dbReference>
<keyword evidence="4 7" id="KW-0686">Riboflavin biosynthesis</keyword>
<dbReference type="SUPFAM" id="SSF52121">
    <property type="entry name" value="Lumazine synthase"/>
    <property type="match status" value="1"/>
</dbReference>
<name>A0A0R2P2X1_9ACTN</name>
<dbReference type="Pfam" id="PF00885">
    <property type="entry name" value="DMRL_synthase"/>
    <property type="match status" value="1"/>
</dbReference>
<dbReference type="Gene3D" id="3.40.50.960">
    <property type="entry name" value="Lumazine/riboflavin synthase"/>
    <property type="match status" value="1"/>
</dbReference>
<feature type="binding site" evidence="7">
    <location>
        <begin position="80"/>
        <end position="82"/>
    </location>
    <ligand>
        <name>5-amino-6-(D-ribitylamino)uracil</name>
        <dbReference type="ChEBI" id="CHEBI:15934"/>
    </ligand>
</feature>
<evidence type="ECO:0000313" key="8">
    <source>
        <dbReference type="EMBL" id="KRO31115.1"/>
    </source>
</evidence>
<dbReference type="GO" id="GO:0009231">
    <property type="term" value="P:riboflavin biosynthetic process"/>
    <property type="evidence" value="ECO:0007669"/>
    <property type="project" value="UniProtKB-UniRule"/>
</dbReference>
<dbReference type="EMBL" id="LIAS01000020">
    <property type="protein sequence ID" value="KRO31115.1"/>
    <property type="molecule type" value="Genomic_DNA"/>
</dbReference>
<dbReference type="InterPro" id="IPR034964">
    <property type="entry name" value="LS"/>
</dbReference>
<evidence type="ECO:0000256" key="7">
    <source>
        <dbReference type="HAMAP-Rule" id="MF_00178"/>
    </source>
</evidence>
<evidence type="ECO:0000256" key="4">
    <source>
        <dbReference type="ARBA" id="ARBA00022619"/>
    </source>
</evidence>
<dbReference type="UniPathway" id="UPA00275">
    <property type="reaction ID" value="UER00404"/>
</dbReference>
<dbReference type="PANTHER" id="PTHR21058">
    <property type="entry name" value="6,7-DIMETHYL-8-RIBITYLLUMAZINE SYNTHASE DMRL SYNTHASE LUMAZINE SYNTHASE"/>
    <property type="match status" value="1"/>
</dbReference>
<sequence>MSGVVPKISLGDLSKFRVAIISASWHEQICADLIAGARRALLEAKIEPEPVIFVPGSFELPLAAQLSLDSGFDAAVVLGVVLRGETPHFDYVCQGVTQGVMQVSLTRSKPIGFGVLTVDTVDQAIARSGASGSKEDKGFDSTVAALELLRVKRDLPVLRKS</sequence>
<dbReference type="NCBIfam" id="TIGR00114">
    <property type="entry name" value="lumazine-synth"/>
    <property type="match status" value="1"/>
</dbReference>
<evidence type="ECO:0000256" key="3">
    <source>
        <dbReference type="ARBA" id="ARBA00012664"/>
    </source>
</evidence>
<dbReference type="GO" id="GO:0000906">
    <property type="term" value="F:6,7-dimethyl-8-ribityllumazine synthase activity"/>
    <property type="evidence" value="ECO:0007669"/>
    <property type="project" value="UniProtKB-UniRule"/>
</dbReference>
<dbReference type="GO" id="GO:0005829">
    <property type="term" value="C:cytosol"/>
    <property type="evidence" value="ECO:0007669"/>
    <property type="project" value="TreeGrafter"/>
</dbReference>
<dbReference type="AlphaFoldDB" id="A0A0R2P2X1"/>
<dbReference type="InterPro" id="IPR002180">
    <property type="entry name" value="LS/RS"/>
</dbReference>
<evidence type="ECO:0000256" key="6">
    <source>
        <dbReference type="ARBA" id="ARBA00048785"/>
    </source>
</evidence>
<dbReference type="PANTHER" id="PTHR21058:SF0">
    <property type="entry name" value="6,7-DIMETHYL-8-RIBITYLLUMAZINE SYNTHASE"/>
    <property type="match status" value="1"/>
</dbReference>
<feature type="binding site" evidence="7">
    <location>
        <position position="25"/>
    </location>
    <ligand>
        <name>5-amino-6-(D-ribitylamino)uracil</name>
        <dbReference type="ChEBI" id="CHEBI:15934"/>
    </ligand>
</feature>
<feature type="binding site" evidence="7">
    <location>
        <position position="127"/>
    </location>
    <ligand>
        <name>(2S)-2-hydroxy-3-oxobutyl phosphate</name>
        <dbReference type="ChEBI" id="CHEBI:58830"/>
    </ligand>
</feature>
<evidence type="ECO:0000256" key="5">
    <source>
        <dbReference type="ARBA" id="ARBA00022679"/>
    </source>
</evidence>
<dbReference type="InterPro" id="IPR036467">
    <property type="entry name" value="LS/RS_sf"/>
</dbReference>
<feature type="binding site" evidence="7">
    <location>
        <position position="113"/>
    </location>
    <ligand>
        <name>5-amino-6-(D-ribitylamino)uracil</name>
        <dbReference type="ChEBI" id="CHEBI:15934"/>
    </ligand>
</feature>
<comment type="catalytic activity">
    <reaction evidence="6 7">
        <text>(2S)-2-hydroxy-3-oxobutyl phosphate + 5-amino-6-(D-ribitylamino)uracil = 6,7-dimethyl-8-(1-D-ribityl)lumazine + phosphate + 2 H2O + H(+)</text>
        <dbReference type="Rhea" id="RHEA:26152"/>
        <dbReference type="ChEBI" id="CHEBI:15377"/>
        <dbReference type="ChEBI" id="CHEBI:15378"/>
        <dbReference type="ChEBI" id="CHEBI:15934"/>
        <dbReference type="ChEBI" id="CHEBI:43474"/>
        <dbReference type="ChEBI" id="CHEBI:58201"/>
        <dbReference type="ChEBI" id="CHEBI:58830"/>
        <dbReference type="EC" id="2.5.1.78"/>
    </reaction>
</comment>
<reference evidence="8 9" key="1">
    <citation type="submission" date="2015-10" db="EMBL/GenBank/DDBJ databases">
        <title>Metagenome-Assembled Genomes uncover a global brackish microbiome.</title>
        <authorList>
            <person name="Hugerth L.W."/>
            <person name="Larsson J."/>
            <person name="Alneberg J."/>
            <person name="Lindh M.V."/>
            <person name="Legrand C."/>
            <person name="Pinhassi J."/>
            <person name="Andersson A.F."/>
        </authorList>
    </citation>
    <scope>NUCLEOTIDE SEQUENCE [LARGE SCALE GENOMIC DNA]</scope>
    <source>
        <strain evidence="8">BACL2 MAG-120802-bin41</strain>
    </source>
</reference>
<organism evidence="8 9">
    <name type="scientific">Actinobacteria bacterium BACL2 MAG-120802-bin41</name>
    <dbReference type="NCBI Taxonomy" id="1655568"/>
    <lineage>
        <taxon>Bacteria</taxon>
        <taxon>Bacillati</taxon>
        <taxon>Actinomycetota</taxon>
        <taxon>Actinomycetes</taxon>
        <taxon>Actinomycetes incertae sedis</taxon>
        <taxon>ac1 cluster</taxon>
    </lineage>
</organism>
<feature type="binding site" evidence="7">
    <location>
        <begin position="85"/>
        <end position="86"/>
    </location>
    <ligand>
        <name>(2S)-2-hydroxy-3-oxobutyl phosphate</name>
        <dbReference type="ChEBI" id="CHEBI:58830"/>
    </ligand>
</feature>
<comment type="function">
    <text evidence="7">Catalyzes the formation of 6,7-dimethyl-8-ribityllumazine by condensation of 5-amino-6-(D-ribitylamino)uracil with 3,4-dihydroxy-2-butanone 4-phosphate. This is the penultimate step in the biosynthesis of riboflavin.</text>
</comment>
<protein>
    <recommendedName>
        <fullName evidence="3 7">6,7-dimethyl-8-ribityllumazine synthase</fullName>
        <shortName evidence="7">DMRL synthase</shortName>
        <shortName evidence="7">LS</shortName>
        <shortName evidence="7">Lumazine synthase</shortName>
        <ecNumber evidence="3 7">2.5.1.78</ecNumber>
    </recommendedName>
</protein>
<accession>A0A0R2P2X1</accession>
<comment type="similarity">
    <text evidence="2 7">Belongs to the DMRL synthase family.</text>
</comment>
<evidence type="ECO:0000313" key="9">
    <source>
        <dbReference type="Proteomes" id="UP000053941"/>
    </source>
</evidence>
<comment type="caution">
    <text evidence="8">The sequence shown here is derived from an EMBL/GenBank/DDBJ whole genome shotgun (WGS) entry which is preliminary data.</text>
</comment>